<dbReference type="InterPro" id="IPR013022">
    <property type="entry name" value="Xyl_isomerase-like_TIM-brl"/>
</dbReference>
<dbReference type="STRING" id="320497.A0U93_11755"/>
<dbReference type="AlphaFoldDB" id="A0A1U9KRZ8"/>
<evidence type="ECO:0000313" key="2">
    <source>
        <dbReference type="EMBL" id="AQS88497.1"/>
    </source>
</evidence>
<evidence type="ECO:0000313" key="3">
    <source>
        <dbReference type="Proteomes" id="UP000188604"/>
    </source>
</evidence>
<accession>A0A1U9KRZ8</accession>
<dbReference type="KEGG" id="nch:A0U93_11755"/>
<dbReference type="Gene3D" id="3.20.20.150">
    <property type="entry name" value="Divalent-metal-dependent TIM barrel enzymes"/>
    <property type="match status" value="1"/>
</dbReference>
<dbReference type="OrthoDB" id="9801426at2"/>
<dbReference type="Proteomes" id="UP000188604">
    <property type="component" value="Chromosome"/>
</dbReference>
<gene>
    <name evidence="2" type="ORF">A0U93_11755</name>
</gene>
<dbReference type="PANTHER" id="PTHR12110">
    <property type="entry name" value="HYDROXYPYRUVATE ISOMERASE"/>
    <property type="match status" value="1"/>
</dbReference>
<dbReference type="Pfam" id="PF01261">
    <property type="entry name" value="AP_endonuc_2"/>
    <property type="match status" value="1"/>
</dbReference>
<keyword evidence="3" id="KW-1185">Reference proteome</keyword>
<evidence type="ECO:0000259" key="1">
    <source>
        <dbReference type="Pfam" id="PF01261"/>
    </source>
</evidence>
<proteinExistence type="predicted"/>
<organism evidence="2 3">
    <name type="scientific">Neoasaia chiangmaiensis</name>
    <dbReference type="NCBI Taxonomy" id="320497"/>
    <lineage>
        <taxon>Bacteria</taxon>
        <taxon>Pseudomonadati</taxon>
        <taxon>Pseudomonadota</taxon>
        <taxon>Alphaproteobacteria</taxon>
        <taxon>Acetobacterales</taxon>
        <taxon>Acetobacteraceae</taxon>
        <taxon>Neoasaia</taxon>
    </lineage>
</organism>
<name>A0A1U9KRZ8_9PROT</name>
<feature type="domain" description="Xylose isomerase-like TIM barrel" evidence="1">
    <location>
        <begin position="25"/>
        <end position="251"/>
    </location>
</feature>
<dbReference type="SUPFAM" id="SSF51658">
    <property type="entry name" value="Xylose isomerase-like"/>
    <property type="match status" value="1"/>
</dbReference>
<dbReference type="PANTHER" id="PTHR12110:SF41">
    <property type="entry name" value="INOSOSE DEHYDRATASE"/>
    <property type="match status" value="1"/>
</dbReference>
<dbReference type="EMBL" id="CP014691">
    <property type="protein sequence ID" value="AQS88497.1"/>
    <property type="molecule type" value="Genomic_DNA"/>
</dbReference>
<sequence>MNRIGIHGSVWSGRWDGEEGVRAVHRTAEAGYDFLELPLSDPKGIAVENLRHALEKSHVGVTASLGLTAETDISSPDESIVQRGIAHLEEAIGVLRDLGGQDLAGVIFSAMRKYTAPADPRGIAHAKEALRVLAGQAHRAGIRLHLEVVNRYESNVINTGDQAVAFLQDVASPVPLGVHLDTYHMNIEEGIPGRAIERCGGNIGYFHVGESHRGYLGTGTVNWGEIFRALRRIDYRGPIAFESFSSAVVDANLSNTLGVWRNLWSEGENLARHARGFIAAQMEAAARAEVN</sequence>
<reference evidence="2 3" key="1">
    <citation type="submission" date="2016-03" db="EMBL/GenBank/DDBJ databases">
        <title>Acetic acid bacteria sequencing.</title>
        <authorList>
            <person name="Brandt J."/>
            <person name="Jakob F."/>
            <person name="Vogel R.F."/>
        </authorList>
    </citation>
    <scope>NUCLEOTIDE SEQUENCE [LARGE SCALE GENOMIC DNA]</scope>
    <source>
        <strain evidence="2 3">NBRC 101099</strain>
    </source>
</reference>
<dbReference type="RefSeq" id="WP_077807529.1">
    <property type="nucleotide sequence ID" value="NZ_BJXS01000006.1"/>
</dbReference>
<dbReference type="InterPro" id="IPR050312">
    <property type="entry name" value="IolE/XylAMocC-like"/>
</dbReference>
<dbReference type="InterPro" id="IPR036237">
    <property type="entry name" value="Xyl_isomerase-like_sf"/>
</dbReference>
<protein>
    <recommendedName>
        <fullName evidence="1">Xylose isomerase-like TIM barrel domain-containing protein</fullName>
    </recommendedName>
</protein>